<organism evidence="1 2">
    <name type="scientific">Gloeophyllum trabeum (strain ATCC 11539 / FP-39264 / Madison 617)</name>
    <name type="common">Brown rot fungus</name>
    <dbReference type="NCBI Taxonomy" id="670483"/>
    <lineage>
        <taxon>Eukaryota</taxon>
        <taxon>Fungi</taxon>
        <taxon>Dikarya</taxon>
        <taxon>Basidiomycota</taxon>
        <taxon>Agaricomycotina</taxon>
        <taxon>Agaricomycetes</taxon>
        <taxon>Gloeophyllales</taxon>
        <taxon>Gloeophyllaceae</taxon>
        <taxon>Gloeophyllum</taxon>
    </lineage>
</organism>
<gene>
    <name evidence="1" type="ORF">GLOTRDRAFT_110327</name>
</gene>
<evidence type="ECO:0000313" key="1">
    <source>
        <dbReference type="EMBL" id="EPQ56867.1"/>
    </source>
</evidence>
<accession>S7QBZ9</accession>
<evidence type="ECO:0000313" key="2">
    <source>
        <dbReference type="Proteomes" id="UP000030669"/>
    </source>
</evidence>
<dbReference type="AlphaFoldDB" id="S7QBZ9"/>
<dbReference type="KEGG" id="gtr:GLOTRDRAFT_110327"/>
<sequence>MRRAGVCDEPWRYGAGEWEGHVVLTSQRSARRSSNGFFVVLRSSYMRIVYIAAPEGWCTNMSNIR</sequence>
<reference evidence="1 2" key="1">
    <citation type="journal article" date="2012" name="Science">
        <title>The Paleozoic origin of enzymatic lignin decomposition reconstructed from 31 fungal genomes.</title>
        <authorList>
            <person name="Floudas D."/>
            <person name="Binder M."/>
            <person name="Riley R."/>
            <person name="Barry K."/>
            <person name="Blanchette R.A."/>
            <person name="Henrissat B."/>
            <person name="Martinez A.T."/>
            <person name="Otillar R."/>
            <person name="Spatafora J.W."/>
            <person name="Yadav J.S."/>
            <person name="Aerts A."/>
            <person name="Benoit I."/>
            <person name="Boyd A."/>
            <person name="Carlson A."/>
            <person name="Copeland A."/>
            <person name="Coutinho P.M."/>
            <person name="de Vries R.P."/>
            <person name="Ferreira P."/>
            <person name="Findley K."/>
            <person name="Foster B."/>
            <person name="Gaskell J."/>
            <person name="Glotzer D."/>
            <person name="Gorecki P."/>
            <person name="Heitman J."/>
            <person name="Hesse C."/>
            <person name="Hori C."/>
            <person name="Igarashi K."/>
            <person name="Jurgens J.A."/>
            <person name="Kallen N."/>
            <person name="Kersten P."/>
            <person name="Kohler A."/>
            <person name="Kuees U."/>
            <person name="Kumar T.K.A."/>
            <person name="Kuo A."/>
            <person name="LaButti K."/>
            <person name="Larrondo L.F."/>
            <person name="Lindquist E."/>
            <person name="Ling A."/>
            <person name="Lombard V."/>
            <person name="Lucas S."/>
            <person name="Lundell T."/>
            <person name="Martin R."/>
            <person name="McLaughlin D.J."/>
            <person name="Morgenstern I."/>
            <person name="Morin E."/>
            <person name="Murat C."/>
            <person name="Nagy L.G."/>
            <person name="Nolan M."/>
            <person name="Ohm R.A."/>
            <person name="Patyshakuliyeva A."/>
            <person name="Rokas A."/>
            <person name="Ruiz-Duenas F.J."/>
            <person name="Sabat G."/>
            <person name="Salamov A."/>
            <person name="Samejima M."/>
            <person name="Schmutz J."/>
            <person name="Slot J.C."/>
            <person name="St John F."/>
            <person name="Stenlid J."/>
            <person name="Sun H."/>
            <person name="Sun S."/>
            <person name="Syed K."/>
            <person name="Tsang A."/>
            <person name="Wiebenga A."/>
            <person name="Young D."/>
            <person name="Pisabarro A."/>
            <person name="Eastwood D.C."/>
            <person name="Martin F."/>
            <person name="Cullen D."/>
            <person name="Grigoriev I.V."/>
            <person name="Hibbett D.S."/>
        </authorList>
    </citation>
    <scope>NUCLEOTIDE SEQUENCE [LARGE SCALE GENOMIC DNA]</scope>
    <source>
        <strain evidence="1 2">ATCC 11539</strain>
    </source>
</reference>
<dbReference type="GeneID" id="19299196"/>
<dbReference type="RefSeq" id="XP_007864064.1">
    <property type="nucleotide sequence ID" value="XM_007865873.1"/>
</dbReference>
<dbReference type="Proteomes" id="UP000030669">
    <property type="component" value="Unassembled WGS sequence"/>
</dbReference>
<protein>
    <submittedName>
        <fullName evidence="1">Uncharacterized protein</fullName>
    </submittedName>
</protein>
<dbReference type="EMBL" id="KB469299">
    <property type="protein sequence ID" value="EPQ56867.1"/>
    <property type="molecule type" value="Genomic_DNA"/>
</dbReference>
<name>S7QBZ9_GLOTA</name>
<dbReference type="HOGENOM" id="CLU_2849887_0_0_1"/>
<keyword evidence="2" id="KW-1185">Reference proteome</keyword>
<proteinExistence type="predicted"/>